<organism evidence="2 3">
    <name type="scientific">Helianthus annuus</name>
    <name type="common">Common sunflower</name>
    <dbReference type="NCBI Taxonomy" id="4232"/>
    <lineage>
        <taxon>Eukaryota</taxon>
        <taxon>Viridiplantae</taxon>
        <taxon>Streptophyta</taxon>
        <taxon>Embryophyta</taxon>
        <taxon>Tracheophyta</taxon>
        <taxon>Spermatophyta</taxon>
        <taxon>Magnoliopsida</taxon>
        <taxon>eudicotyledons</taxon>
        <taxon>Gunneridae</taxon>
        <taxon>Pentapetalae</taxon>
        <taxon>asterids</taxon>
        <taxon>campanulids</taxon>
        <taxon>Asterales</taxon>
        <taxon>Asteraceae</taxon>
        <taxon>Asteroideae</taxon>
        <taxon>Heliantheae alliance</taxon>
        <taxon>Heliantheae</taxon>
        <taxon>Helianthus</taxon>
    </lineage>
</organism>
<name>A0A9K3GZZ5_HELAN</name>
<dbReference type="SMART" id="SM00579">
    <property type="entry name" value="FBD"/>
    <property type="match status" value="1"/>
</dbReference>
<dbReference type="Pfam" id="PF00646">
    <property type="entry name" value="F-box"/>
    <property type="match status" value="1"/>
</dbReference>
<dbReference type="InterPro" id="IPR001810">
    <property type="entry name" value="F-box_dom"/>
</dbReference>
<protein>
    <submittedName>
        <fullName evidence="2">F-box domain, FBD domain, leucine-rich repeat domain superfamily</fullName>
    </submittedName>
</protein>
<dbReference type="Gene3D" id="3.80.10.10">
    <property type="entry name" value="Ribonuclease Inhibitor"/>
    <property type="match status" value="1"/>
</dbReference>
<dbReference type="PANTHER" id="PTHR31639:SF312">
    <property type="entry name" value="CYCLIN-LIKE F-BOX"/>
    <property type="match status" value="1"/>
</dbReference>
<reference evidence="2" key="1">
    <citation type="journal article" date="2017" name="Nature">
        <title>The sunflower genome provides insights into oil metabolism, flowering and Asterid evolution.</title>
        <authorList>
            <person name="Badouin H."/>
            <person name="Gouzy J."/>
            <person name="Grassa C.J."/>
            <person name="Murat F."/>
            <person name="Staton S.E."/>
            <person name="Cottret L."/>
            <person name="Lelandais-Briere C."/>
            <person name="Owens G.L."/>
            <person name="Carrere S."/>
            <person name="Mayjonade B."/>
            <person name="Legrand L."/>
            <person name="Gill N."/>
            <person name="Kane N.C."/>
            <person name="Bowers J.E."/>
            <person name="Hubner S."/>
            <person name="Bellec A."/>
            <person name="Berard A."/>
            <person name="Berges H."/>
            <person name="Blanchet N."/>
            <person name="Boniface M.C."/>
            <person name="Brunel D."/>
            <person name="Catrice O."/>
            <person name="Chaidir N."/>
            <person name="Claudel C."/>
            <person name="Donnadieu C."/>
            <person name="Faraut T."/>
            <person name="Fievet G."/>
            <person name="Helmstetter N."/>
            <person name="King M."/>
            <person name="Knapp S.J."/>
            <person name="Lai Z."/>
            <person name="Le Paslier M.C."/>
            <person name="Lippi Y."/>
            <person name="Lorenzon L."/>
            <person name="Mandel J.R."/>
            <person name="Marage G."/>
            <person name="Marchand G."/>
            <person name="Marquand E."/>
            <person name="Bret-Mestries E."/>
            <person name="Morien E."/>
            <person name="Nambeesan S."/>
            <person name="Nguyen T."/>
            <person name="Pegot-Espagnet P."/>
            <person name="Pouilly N."/>
            <person name="Raftis F."/>
            <person name="Sallet E."/>
            <person name="Schiex T."/>
            <person name="Thomas J."/>
            <person name="Vandecasteele C."/>
            <person name="Vares D."/>
            <person name="Vear F."/>
            <person name="Vautrin S."/>
            <person name="Crespi M."/>
            <person name="Mangin B."/>
            <person name="Burke J.M."/>
            <person name="Salse J."/>
            <person name="Munos S."/>
            <person name="Vincourt P."/>
            <person name="Rieseberg L.H."/>
            <person name="Langlade N.B."/>
        </authorList>
    </citation>
    <scope>NUCLEOTIDE SEQUENCE</scope>
    <source>
        <tissue evidence="2">Leaves</tissue>
    </source>
</reference>
<evidence type="ECO:0000313" key="2">
    <source>
        <dbReference type="EMBL" id="KAF5762040.1"/>
    </source>
</evidence>
<dbReference type="InterPro" id="IPR006566">
    <property type="entry name" value="FBD"/>
</dbReference>
<dbReference type="InterPro" id="IPR036047">
    <property type="entry name" value="F-box-like_dom_sf"/>
</dbReference>
<dbReference type="AlphaFoldDB" id="A0A9K3GZZ5"/>
<sequence>MELIHGTQASNFAPQDFISNMPDKVVTNILDRLPLPHAMRTSVLSRKWRFKWTMLSQLVFYDSYFWNLRKDENRLRVISRLLLHLRGPITKFVLYIDDGLNVEDLNHWTMFLSRKGIKDLTIGKRNKPLVKLPTHLFTCLELKHLKLSNWCIQLPTTFHGFPNLLSLELLQVNFESGKFEEFITLCPVLEILKMSDLRSKVKPDDFAKLANLKTLSLTTTPFSDIDEPITITSSNAIFELLGFLPKLQELQLSFPRCKFTEGGSKKRFPDAFPCLKSLILYDVDVDSVIMVSCVFELIRHLPNLQTLVILACDQKKNCSPEVDYNTMGPLQLRSVMFNCLKGSENELRLIKYLLACSPFLKKIEIYFQNSIKRHEQSMFATKLLKIQRAYPEVDISLY</sequence>
<comment type="caution">
    <text evidence="2">The sequence shown here is derived from an EMBL/GenBank/DDBJ whole genome shotgun (WGS) entry which is preliminary data.</text>
</comment>
<gene>
    <name evidence="2" type="ORF">HanXRQr2_Chr16g0772261</name>
</gene>
<dbReference type="Pfam" id="PF24758">
    <property type="entry name" value="LRR_At5g56370"/>
    <property type="match status" value="1"/>
</dbReference>
<dbReference type="PROSITE" id="PS50181">
    <property type="entry name" value="FBOX"/>
    <property type="match status" value="1"/>
</dbReference>
<evidence type="ECO:0000259" key="1">
    <source>
        <dbReference type="PROSITE" id="PS50181"/>
    </source>
</evidence>
<dbReference type="PANTHER" id="PTHR31639">
    <property type="entry name" value="F-BOX PROTEIN-LIKE"/>
    <property type="match status" value="1"/>
</dbReference>
<accession>A0A9K3GZZ5</accession>
<evidence type="ECO:0000313" key="3">
    <source>
        <dbReference type="Proteomes" id="UP000215914"/>
    </source>
</evidence>
<dbReference type="EMBL" id="MNCJ02000331">
    <property type="protein sequence ID" value="KAF5762040.1"/>
    <property type="molecule type" value="Genomic_DNA"/>
</dbReference>
<proteinExistence type="predicted"/>
<dbReference type="InterPro" id="IPR032675">
    <property type="entry name" value="LRR_dom_sf"/>
</dbReference>
<dbReference type="Gramene" id="mRNA:HanXRQr2_Chr16g0772261">
    <property type="protein sequence ID" value="mRNA:HanXRQr2_Chr16g0772261"/>
    <property type="gene ID" value="HanXRQr2_Chr16g0772261"/>
</dbReference>
<dbReference type="SUPFAM" id="SSF52047">
    <property type="entry name" value="RNI-like"/>
    <property type="match status" value="1"/>
</dbReference>
<dbReference type="SUPFAM" id="SSF81383">
    <property type="entry name" value="F-box domain"/>
    <property type="match status" value="1"/>
</dbReference>
<dbReference type="InterPro" id="IPR055411">
    <property type="entry name" value="LRR_FXL15/At3g58940/PEG3-like"/>
</dbReference>
<reference evidence="2" key="2">
    <citation type="submission" date="2020-06" db="EMBL/GenBank/DDBJ databases">
        <title>Helianthus annuus Genome sequencing and assembly Release 2.</title>
        <authorList>
            <person name="Gouzy J."/>
            <person name="Langlade N."/>
            <person name="Munos S."/>
        </authorList>
    </citation>
    <scope>NUCLEOTIDE SEQUENCE</scope>
    <source>
        <tissue evidence="2">Leaves</tissue>
    </source>
</reference>
<feature type="domain" description="F-box" evidence="1">
    <location>
        <begin position="15"/>
        <end position="68"/>
    </location>
</feature>
<keyword evidence="3" id="KW-1185">Reference proteome</keyword>
<dbReference type="Proteomes" id="UP000215914">
    <property type="component" value="Unassembled WGS sequence"/>
</dbReference>